<dbReference type="EMBL" id="FMZZ01000007">
    <property type="protein sequence ID" value="SDD11726.1"/>
    <property type="molecule type" value="Genomic_DNA"/>
</dbReference>
<evidence type="ECO:0000313" key="4">
    <source>
        <dbReference type="Proteomes" id="UP000199501"/>
    </source>
</evidence>
<name>A0A1G6S6A5_9PSEU</name>
<keyword evidence="1 2" id="KW-0143">Chaperone</keyword>
<dbReference type="AlphaFoldDB" id="A0A1G6S6A5"/>
<protein>
    <recommendedName>
        <fullName evidence="2">Urease accessory protein UreD</fullName>
    </recommendedName>
</protein>
<dbReference type="Proteomes" id="UP000199501">
    <property type="component" value="Unassembled WGS sequence"/>
</dbReference>
<dbReference type="HAMAP" id="MF_01384">
    <property type="entry name" value="UreD"/>
    <property type="match status" value="1"/>
</dbReference>
<dbReference type="STRING" id="1271860.SAMN05216174_107219"/>
<dbReference type="InterPro" id="IPR002669">
    <property type="entry name" value="UreD"/>
</dbReference>
<accession>A0A1G6S6A5</accession>
<comment type="subunit">
    <text evidence="2">UreD, UreF and UreG form a complex that acts as a GTP-hydrolysis-dependent molecular chaperone, activating the urease apoprotein by helping to assemble the nickel containing metallocenter of UreC. The UreE protein probably delivers the nickel.</text>
</comment>
<evidence type="ECO:0000256" key="1">
    <source>
        <dbReference type="ARBA" id="ARBA00023186"/>
    </source>
</evidence>
<gene>
    <name evidence="2" type="primary">ureD</name>
    <name evidence="3" type="ORF">SAMN05216174_107219</name>
</gene>
<dbReference type="Pfam" id="PF01774">
    <property type="entry name" value="UreD"/>
    <property type="match status" value="1"/>
</dbReference>
<organism evidence="3 4">
    <name type="scientific">Actinokineospora iranica</name>
    <dbReference type="NCBI Taxonomy" id="1271860"/>
    <lineage>
        <taxon>Bacteria</taxon>
        <taxon>Bacillati</taxon>
        <taxon>Actinomycetota</taxon>
        <taxon>Actinomycetes</taxon>
        <taxon>Pseudonocardiales</taxon>
        <taxon>Pseudonocardiaceae</taxon>
        <taxon>Actinokineospora</taxon>
    </lineage>
</organism>
<comment type="subcellular location">
    <subcellularLocation>
        <location evidence="2">Cytoplasm</location>
    </subcellularLocation>
</comment>
<keyword evidence="2" id="KW-0963">Cytoplasm</keyword>
<dbReference type="GO" id="GO:0016151">
    <property type="term" value="F:nickel cation binding"/>
    <property type="evidence" value="ECO:0007669"/>
    <property type="project" value="UniProtKB-UniRule"/>
</dbReference>
<dbReference type="OrthoDB" id="8677206at2"/>
<proteinExistence type="inferred from homology"/>
<keyword evidence="4" id="KW-1185">Reference proteome</keyword>
<sequence>MKARARLVVERDSGGASVVRELRSMSPLTLLPCPPSLHDGDPDTALVHLAGSAATPLGGDVLDLAIVVGPGARLRLVGVGATLALPGQHPGPSTMSVTIEVGAAGSLEYLTEPTIVVSAADHHADLRADLAADARLRCREVVVLGRSGERPGAFHSETRLRRDGTTLLRQRLDLGGALDATPTHLAGHPVIATELLVWGADPAEAAVGDWWSLVPLAHGGSLATVLAEDTITAYRRLDTATAAHPGLAEPAAAVPVSG</sequence>
<comment type="similarity">
    <text evidence="2">Belongs to the UreD family.</text>
</comment>
<dbReference type="GO" id="GO:0005737">
    <property type="term" value="C:cytoplasm"/>
    <property type="evidence" value="ECO:0007669"/>
    <property type="project" value="UniProtKB-SubCell"/>
</dbReference>
<comment type="function">
    <text evidence="2">Required for maturation of urease via the functional incorporation of the urease nickel metallocenter.</text>
</comment>
<evidence type="ECO:0000313" key="3">
    <source>
        <dbReference type="EMBL" id="SDD11726.1"/>
    </source>
</evidence>
<dbReference type="RefSeq" id="WP_091451407.1">
    <property type="nucleotide sequence ID" value="NZ_FMZZ01000007.1"/>
</dbReference>
<evidence type="ECO:0000256" key="2">
    <source>
        <dbReference type="HAMAP-Rule" id="MF_01384"/>
    </source>
</evidence>
<keyword evidence="2" id="KW-0996">Nickel insertion</keyword>
<reference evidence="4" key="1">
    <citation type="submission" date="2016-10" db="EMBL/GenBank/DDBJ databases">
        <authorList>
            <person name="Varghese N."/>
            <person name="Submissions S."/>
        </authorList>
    </citation>
    <scope>NUCLEOTIDE SEQUENCE [LARGE SCALE GENOMIC DNA]</scope>
    <source>
        <strain evidence="4">IBRC-M 10403</strain>
    </source>
</reference>